<dbReference type="PANTHER" id="PTHR12366">
    <property type="entry name" value="ASPARTYL/ASPARAGINYL BETA-HYDROXYLASE"/>
    <property type="match status" value="1"/>
</dbReference>
<feature type="transmembrane region" description="Helical" evidence="4">
    <location>
        <begin position="48"/>
        <end position="72"/>
    </location>
</feature>
<feature type="compositionally biased region" description="Basic and acidic residues" evidence="3">
    <location>
        <begin position="93"/>
        <end position="107"/>
    </location>
</feature>
<evidence type="ECO:0000256" key="3">
    <source>
        <dbReference type="SAM" id="MobiDB-lite"/>
    </source>
</evidence>
<comment type="caution">
    <text evidence="6">The sequence shown here is derived from an EMBL/GenBank/DDBJ whole genome shotgun (WGS) entry which is preliminary data.</text>
</comment>
<dbReference type="SUPFAM" id="SSF48452">
    <property type="entry name" value="TPR-like"/>
    <property type="match status" value="1"/>
</dbReference>
<feature type="compositionally biased region" description="Basic and acidic residues" evidence="3">
    <location>
        <begin position="550"/>
        <end position="579"/>
    </location>
</feature>
<dbReference type="PANTHER" id="PTHR12366:SF29">
    <property type="entry name" value="ASPARTYL BETA-HYDROXYLASE, ISOFORM L"/>
    <property type="match status" value="1"/>
</dbReference>
<feature type="compositionally biased region" description="Basic and acidic residues" evidence="3">
    <location>
        <begin position="679"/>
        <end position="692"/>
    </location>
</feature>
<evidence type="ECO:0000313" key="6">
    <source>
        <dbReference type="EMBL" id="KAB7494236.1"/>
    </source>
</evidence>
<reference evidence="6 7" key="1">
    <citation type="journal article" date="2019" name="PLoS Biol.">
        <title>Sex chromosomes control vertical transmission of feminizing Wolbachia symbionts in an isopod.</title>
        <authorList>
            <person name="Becking T."/>
            <person name="Chebbi M.A."/>
            <person name="Giraud I."/>
            <person name="Moumen B."/>
            <person name="Laverre T."/>
            <person name="Caubet Y."/>
            <person name="Peccoud J."/>
            <person name="Gilbert C."/>
            <person name="Cordaux R."/>
        </authorList>
    </citation>
    <scope>NUCLEOTIDE SEQUENCE [LARGE SCALE GENOMIC DNA]</scope>
    <source>
        <strain evidence="6">ANa2</strain>
        <tissue evidence="6">Whole body excluding digestive tract and cuticle</tissue>
    </source>
</reference>
<accession>A0A5N5SJS4</accession>
<protein>
    <submittedName>
        <fullName evidence="6">Aspartyl/asparaginyl beta-hydroxylase</fullName>
    </submittedName>
</protein>
<evidence type="ECO:0000256" key="1">
    <source>
        <dbReference type="ARBA" id="ARBA00007730"/>
    </source>
</evidence>
<keyword evidence="4" id="KW-0812">Transmembrane</keyword>
<feature type="compositionally biased region" description="Basic and acidic residues" evidence="3">
    <location>
        <begin position="118"/>
        <end position="150"/>
    </location>
</feature>
<name>A0A5N5SJS4_9CRUS</name>
<feature type="region of interest" description="Disordered" evidence="3">
    <location>
        <begin position="17"/>
        <end position="44"/>
    </location>
</feature>
<gene>
    <name evidence="6" type="primary">ASPH</name>
    <name evidence="6" type="ORF">Anas_06179</name>
</gene>
<feature type="compositionally biased region" description="Basic and acidic residues" evidence="3">
    <location>
        <begin position="178"/>
        <end position="199"/>
    </location>
</feature>
<keyword evidence="7" id="KW-1185">Reference proteome</keyword>
<dbReference type="OrthoDB" id="438431at2759"/>
<feature type="domain" description="Aspartyl/asparaginy/proline hydroxylase" evidence="5">
    <location>
        <begin position="952"/>
        <end position="1081"/>
    </location>
</feature>
<dbReference type="Pfam" id="PF05118">
    <property type="entry name" value="Asp_Arg_Hydrox"/>
    <property type="match status" value="1"/>
</dbReference>
<proteinExistence type="inferred from homology"/>
<feature type="region of interest" description="Disordered" evidence="3">
    <location>
        <begin position="178"/>
        <end position="229"/>
    </location>
</feature>
<evidence type="ECO:0000256" key="2">
    <source>
        <dbReference type="PROSITE-ProRule" id="PRU00339"/>
    </source>
</evidence>
<dbReference type="Gene3D" id="1.25.40.10">
    <property type="entry name" value="Tetratricopeptide repeat domain"/>
    <property type="match status" value="1"/>
</dbReference>
<feature type="compositionally biased region" description="Polar residues" evidence="3">
    <location>
        <begin position="23"/>
        <end position="44"/>
    </location>
</feature>
<keyword evidence="2" id="KW-0802">TPR repeat</keyword>
<feature type="compositionally biased region" description="Basic and acidic residues" evidence="3">
    <location>
        <begin position="469"/>
        <end position="540"/>
    </location>
</feature>
<dbReference type="EMBL" id="SEYY01024280">
    <property type="protein sequence ID" value="KAB7494236.1"/>
    <property type="molecule type" value="Genomic_DNA"/>
</dbReference>
<dbReference type="InterPro" id="IPR039038">
    <property type="entry name" value="ASPH"/>
</dbReference>
<feature type="region of interest" description="Disordered" evidence="3">
    <location>
        <begin position="297"/>
        <end position="717"/>
    </location>
</feature>
<evidence type="ECO:0000313" key="7">
    <source>
        <dbReference type="Proteomes" id="UP000326759"/>
    </source>
</evidence>
<feature type="compositionally biased region" description="Basic and acidic residues" evidence="3">
    <location>
        <begin position="208"/>
        <end position="218"/>
    </location>
</feature>
<dbReference type="InterPro" id="IPR007803">
    <property type="entry name" value="Asp/Arg/Pro-Hydrxlase"/>
</dbReference>
<dbReference type="AlphaFoldDB" id="A0A5N5SJS4"/>
<dbReference type="GO" id="GO:0062101">
    <property type="term" value="F:peptidyl-aspartic acid 3-dioxygenase activity"/>
    <property type="evidence" value="ECO:0007669"/>
    <property type="project" value="InterPro"/>
</dbReference>
<feature type="compositionally biased region" description="Basic and acidic residues" evidence="3">
    <location>
        <begin position="593"/>
        <end position="661"/>
    </location>
</feature>
<feature type="compositionally biased region" description="Basic and acidic residues" evidence="3">
    <location>
        <begin position="412"/>
        <end position="462"/>
    </location>
</feature>
<evidence type="ECO:0000256" key="4">
    <source>
        <dbReference type="SAM" id="Phobius"/>
    </source>
</evidence>
<dbReference type="InterPro" id="IPR027443">
    <property type="entry name" value="IPNS-like_sf"/>
</dbReference>
<dbReference type="GO" id="GO:0005783">
    <property type="term" value="C:endoplasmic reticulum"/>
    <property type="evidence" value="ECO:0007669"/>
    <property type="project" value="TreeGrafter"/>
</dbReference>
<feature type="region of interest" description="Disordered" evidence="3">
    <location>
        <begin position="93"/>
        <end position="150"/>
    </location>
</feature>
<dbReference type="Proteomes" id="UP000326759">
    <property type="component" value="Unassembled WGS sequence"/>
</dbReference>
<feature type="compositionally biased region" description="Basic and acidic residues" evidence="3">
    <location>
        <begin position="706"/>
        <end position="717"/>
    </location>
</feature>
<dbReference type="PROSITE" id="PS50005">
    <property type="entry name" value="TPR"/>
    <property type="match status" value="1"/>
</dbReference>
<feature type="compositionally biased region" description="Low complexity" evidence="3">
    <location>
        <begin position="582"/>
        <end position="592"/>
    </location>
</feature>
<feature type="compositionally biased region" description="Basic and acidic residues" evidence="3">
    <location>
        <begin position="297"/>
        <end position="344"/>
    </location>
</feature>
<feature type="compositionally biased region" description="Basic and acidic residues" evidence="3">
    <location>
        <begin position="379"/>
        <end position="391"/>
    </location>
</feature>
<feature type="repeat" description="TPR" evidence="2">
    <location>
        <begin position="812"/>
        <end position="845"/>
    </location>
</feature>
<sequence>MYTLKCIFTHRMNNPRKIKSLKSENGNPVTKLSESPAKRSNNSGRSKASILASLFFITLIGILSIILGLIFIEIHSSSKDLKYDSIKKETFQHHVKESESRRSEPKETLPPSSPPVKSETEIKMDDDKTKRSSDSPVETERLQKKQKIEGIVKKSKTPDTVLPINEDKVIEMEKQIIQDPSDKVYKNKESKITEKDESSKPSSSTGESKVDEKSEKTDGTISEGSKSEATLKELYIEVESLAEDILQEDPENSMVKELAPHLEGVLKDLEGGKLSGLRDSLLHIKLILSDLKERLEESKRLKKSDVNKPPKPDSEASENKDEKVNKPPKPDSEASKTKDEKVPVDEVIPDPVYIAPLGDTDENVRNKPSEKPPTSDNVSRVEAKATEEIKAQKQPKKSSKVDDAKVSQPSPIDKEKQQKSENKPQERKTESVSEKKVDQPSKDSGKDPELSKKTMHAEKSSENRQNVHVPKEESKILKDKIIDEKSNKIEKSPENKPSEAKTDKRKLPETENEVKVEKIEESPMDKKLKESQGKVKRETKSSTVEDLNQESDKKKLDVKQTEKLNENKEQKKTQKDAVKTPEQSSKQSVQQEKSADKSEENNIKLKDKASPPIKKIEDEKASEKQPKNEKISPKVNDAKSDTKESEAKEKSEEQKLKKSSEEAQTVDSTSKKVKQATNTDKEKKVEKAEGKSSTHTNANQKTSPETSHKTAKEVKSSEIDEKLKLASALEDENLIQALSMYDTLSQEMPKSPTVLYRRAVVLDKLSVEEKSNARLEQTIQAYLHLLTLSNELDISKDILKEAGLRCADRMNFRVLKKVGIFYLMMNRNEEAGLIFQRVLEISPDDGFALVHYGFVLKIQSKDESSLIQASNYLERGINSDAEGVHDVRMYYHLGDALQRLGQNEKAYQVFDDGVKRGLFLSRYQRSTMNVQNLKGKPLWTPEETTYEALLQEKENLREKGSWKQLELFARGEKHTENCKLTPFTCSLIEEFKPAAGCKSGQSKFSVMDPGTHVFPHTGPTNHRLRSHLGLVTPEGARIRILNDTLTWEEGKLIIFDDSFEHEVWNDGNSFRLILIIDVWHPELTTNEIKMLRPI</sequence>
<organism evidence="6 7">
    <name type="scientific">Armadillidium nasatum</name>
    <dbReference type="NCBI Taxonomy" id="96803"/>
    <lineage>
        <taxon>Eukaryota</taxon>
        <taxon>Metazoa</taxon>
        <taxon>Ecdysozoa</taxon>
        <taxon>Arthropoda</taxon>
        <taxon>Crustacea</taxon>
        <taxon>Multicrustacea</taxon>
        <taxon>Malacostraca</taxon>
        <taxon>Eumalacostraca</taxon>
        <taxon>Peracarida</taxon>
        <taxon>Isopoda</taxon>
        <taxon>Oniscidea</taxon>
        <taxon>Crinocheta</taxon>
        <taxon>Armadillidiidae</taxon>
        <taxon>Armadillidium</taxon>
    </lineage>
</organism>
<comment type="similarity">
    <text evidence="1">Belongs to the aspartyl/asparaginyl beta-hydroxylase family.</text>
</comment>
<dbReference type="SUPFAM" id="SSF51197">
    <property type="entry name" value="Clavaminate synthase-like"/>
    <property type="match status" value="1"/>
</dbReference>
<keyword evidence="4" id="KW-0472">Membrane</keyword>
<evidence type="ECO:0000259" key="5">
    <source>
        <dbReference type="Pfam" id="PF05118"/>
    </source>
</evidence>
<dbReference type="Gene3D" id="2.60.120.330">
    <property type="entry name" value="B-lactam Antibiotic, Isopenicillin N Synthase, Chain"/>
    <property type="match status" value="1"/>
</dbReference>
<keyword evidence="4" id="KW-1133">Transmembrane helix</keyword>
<dbReference type="InterPro" id="IPR019734">
    <property type="entry name" value="TPR_rpt"/>
</dbReference>
<dbReference type="InterPro" id="IPR011990">
    <property type="entry name" value="TPR-like_helical_dom_sf"/>
</dbReference>
<feature type="compositionally biased region" description="Polar residues" evidence="3">
    <location>
        <begin position="693"/>
        <end position="705"/>
    </location>
</feature>